<sequence length="56" mass="5924">MSTKATPASAVDGESEVMASIDDAPDGERVVIADVTTDDAWLAMPLRDASSLSDWR</sequence>
<organism evidence="2 3">
    <name type="scientific">Halalkalicoccus tibetensis</name>
    <dbReference type="NCBI Taxonomy" id="175632"/>
    <lineage>
        <taxon>Archaea</taxon>
        <taxon>Methanobacteriati</taxon>
        <taxon>Methanobacteriota</taxon>
        <taxon>Stenosarchaea group</taxon>
        <taxon>Halobacteria</taxon>
        <taxon>Halobacteriales</taxon>
        <taxon>Halococcaceae</taxon>
        <taxon>Halalkalicoccus</taxon>
    </lineage>
</organism>
<name>A0ABD5V1G6_9EURY</name>
<dbReference type="RefSeq" id="WP_340603872.1">
    <property type="nucleotide sequence ID" value="NZ_JBBMXV010000003.1"/>
</dbReference>
<proteinExistence type="predicted"/>
<dbReference type="Pfam" id="PF24433">
    <property type="entry name" value="DUF7556"/>
    <property type="match status" value="1"/>
</dbReference>
<gene>
    <name evidence="2" type="ORF">ACFQGH_09095</name>
</gene>
<evidence type="ECO:0000313" key="2">
    <source>
        <dbReference type="EMBL" id="MFC6905348.1"/>
    </source>
</evidence>
<dbReference type="Proteomes" id="UP001596312">
    <property type="component" value="Unassembled WGS sequence"/>
</dbReference>
<reference evidence="2 3" key="1">
    <citation type="journal article" date="2019" name="Int. J. Syst. Evol. Microbiol.">
        <title>The Global Catalogue of Microorganisms (GCM) 10K type strain sequencing project: providing services to taxonomists for standard genome sequencing and annotation.</title>
        <authorList>
            <consortium name="The Broad Institute Genomics Platform"/>
            <consortium name="The Broad Institute Genome Sequencing Center for Infectious Disease"/>
            <person name="Wu L."/>
            <person name="Ma J."/>
        </authorList>
    </citation>
    <scope>NUCLEOTIDE SEQUENCE [LARGE SCALE GENOMIC DNA]</scope>
    <source>
        <strain evidence="2 3">CGMCC 1.3240</strain>
    </source>
</reference>
<evidence type="ECO:0000313" key="3">
    <source>
        <dbReference type="Proteomes" id="UP001596312"/>
    </source>
</evidence>
<protein>
    <submittedName>
        <fullName evidence="2">Uncharacterized protein</fullName>
    </submittedName>
</protein>
<dbReference type="EMBL" id="JBHSXQ010000003">
    <property type="protein sequence ID" value="MFC6905348.1"/>
    <property type="molecule type" value="Genomic_DNA"/>
</dbReference>
<keyword evidence="3" id="KW-1185">Reference proteome</keyword>
<feature type="region of interest" description="Disordered" evidence="1">
    <location>
        <begin position="1"/>
        <end position="23"/>
    </location>
</feature>
<evidence type="ECO:0000256" key="1">
    <source>
        <dbReference type="SAM" id="MobiDB-lite"/>
    </source>
</evidence>
<dbReference type="InterPro" id="IPR055978">
    <property type="entry name" value="DUF7556"/>
</dbReference>
<dbReference type="AlphaFoldDB" id="A0ABD5V1G6"/>
<comment type="caution">
    <text evidence="2">The sequence shown here is derived from an EMBL/GenBank/DDBJ whole genome shotgun (WGS) entry which is preliminary data.</text>
</comment>
<accession>A0ABD5V1G6</accession>